<reference evidence="2" key="1">
    <citation type="submission" date="2021-02" db="EMBL/GenBank/DDBJ databases">
        <authorList>
            <person name="Nieuwenhuis M."/>
            <person name="Van De Peppel L.J.J."/>
        </authorList>
    </citation>
    <scope>NUCLEOTIDE SEQUENCE</scope>
    <source>
        <strain evidence="2">D49</strain>
    </source>
</reference>
<accession>A0A9P7GPG9</accession>
<dbReference type="OrthoDB" id="2960209at2759"/>
<dbReference type="EMBL" id="JABCKI010000303">
    <property type="protein sequence ID" value="KAG5651070.1"/>
    <property type="molecule type" value="Genomic_DNA"/>
</dbReference>
<sequence length="79" mass="9238">MNVHMNDWSEEKRRVEEIKDSAGDKLAELSEATLDTVLTTVEVLKAKLAEHRAERDRQLEQERQRNLENAKSERPPRIV</sequence>
<keyword evidence="3" id="KW-1185">Reference proteome</keyword>
<protein>
    <submittedName>
        <fullName evidence="2">Uncharacterized protein</fullName>
    </submittedName>
</protein>
<evidence type="ECO:0000313" key="2">
    <source>
        <dbReference type="EMBL" id="KAG5651070.1"/>
    </source>
</evidence>
<reference evidence="2" key="2">
    <citation type="submission" date="2021-10" db="EMBL/GenBank/DDBJ databases">
        <title>Phylogenomics reveals ancestral predisposition of the termite-cultivated fungus Termitomyces towards a domesticated lifestyle.</title>
        <authorList>
            <person name="Auxier B."/>
            <person name="Grum-Grzhimaylo A."/>
            <person name="Cardenas M.E."/>
            <person name="Lodge J.D."/>
            <person name="Laessoe T."/>
            <person name="Pedersen O."/>
            <person name="Smith M.E."/>
            <person name="Kuyper T.W."/>
            <person name="Franco-Molano E.A."/>
            <person name="Baroni T.J."/>
            <person name="Aanen D.K."/>
        </authorList>
    </citation>
    <scope>NUCLEOTIDE SEQUENCE</scope>
    <source>
        <strain evidence="2">D49</strain>
    </source>
</reference>
<dbReference type="Proteomes" id="UP000717328">
    <property type="component" value="Unassembled WGS sequence"/>
</dbReference>
<proteinExistence type="predicted"/>
<evidence type="ECO:0000256" key="1">
    <source>
        <dbReference type="SAM" id="MobiDB-lite"/>
    </source>
</evidence>
<name>A0A9P7GPG9_9AGAR</name>
<evidence type="ECO:0000313" key="3">
    <source>
        <dbReference type="Proteomes" id="UP000717328"/>
    </source>
</evidence>
<feature type="region of interest" description="Disordered" evidence="1">
    <location>
        <begin position="50"/>
        <end position="79"/>
    </location>
</feature>
<gene>
    <name evidence="2" type="ORF">H0H81_009983</name>
</gene>
<dbReference type="AlphaFoldDB" id="A0A9P7GPG9"/>
<organism evidence="2 3">
    <name type="scientific">Sphagnurus paluster</name>
    <dbReference type="NCBI Taxonomy" id="117069"/>
    <lineage>
        <taxon>Eukaryota</taxon>
        <taxon>Fungi</taxon>
        <taxon>Dikarya</taxon>
        <taxon>Basidiomycota</taxon>
        <taxon>Agaricomycotina</taxon>
        <taxon>Agaricomycetes</taxon>
        <taxon>Agaricomycetidae</taxon>
        <taxon>Agaricales</taxon>
        <taxon>Tricholomatineae</taxon>
        <taxon>Lyophyllaceae</taxon>
        <taxon>Sphagnurus</taxon>
    </lineage>
</organism>
<comment type="caution">
    <text evidence="2">The sequence shown here is derived from an EMBL/GenBank/DDBJ whole genome shotgun (WGS) entry which is preliminary data.</text>
</comment>